<reference evidence="10" key="1">
    <citation type="journal article" date="2014" name="Genome Announc.">
        <title>Genome sequence of the yeast Cyberlindnera fabianii (Hansenula fabianii).</title>
        <authorList>
            <person name="Freel K.C."/>
            <person name="Sarilar V."/>
            <person name="Neuveglise C."/>
            <person name="Devillers H."/>
            <person name="Friedrich A."/>
            <person name="Schacherer J."/>
        </authorList>
    </citation>
    <scope>NUCLEOTIDE SEQUENCE</scope>
    <source>
        <strain evidence="10">YJS4271</strain>
    </source>
</reference>
<accession>A0A061AXU6</accession>
<feature type="domain" description="Peroxin/Ferlin" evidence="8">
    <location>
        <begin position="228"/>
        <end position="292"/>
    </location>
</feature>
<dbReference type="Pfam" id="PF06398">
    <property type="entry name" value="Pex24p"/>
    <property type="match status" value="1"/>
</dbReference>
<dbReference type="AlphaFoldDB" id="A0A061AXU6"/>
<gene>
    <name evidence="10" type="ORF">CYFA0S_09e04346g</name>
</gene>
<dbReference type="SMART" id="SM00694">
    <property type="entry name" value="DysFC"/>
    <property type="match status" value="1"/>
</dbReference>
<proteinExistence type="predicted"/>
<feature type="region of interest" description="Disordered" evidence="6">
    <location>
        <begin position="1"/>
        <end position="23"/>
    </location>
</feature>
<evidence type="ECO:0000256" key="6">
    <source>
        <dbReference type="SAM" id="MobiDB-lite"/>
    </source>
</evidence>
<feature type="transmembrane region" description="Helical" evidence="7">
    <location>
        <begin position="81"/>
        <end position="97"/>
    </location>
</feature>
<dbReference type="InterPro" id="IPR006614">
    <property type="entry name" value="Peroxin/Ferlin"/>
</dbReference>
<keyword evidence="3 7" id="KW-1133">Transmembrane helix</keyword>
<keyword evidence="5" id="KW-0576">Peroxisome</keyword>
<name>A0A061AXU6_CYBFA</name>
<dbReference type="PhylomeDB" id="A0A061AXU6"/>
<dbReference type="PANTHER" id="PTHR31679">
    <property type="entry name" value="PEROXISOMAL MEMBRANE PROTEIN PEX30-RELATED"/>
    <property type="match status" value="1"/>
</dbReference>
<evidence type="ECO:0000259" key="8">
    <source>
        <dbReference type="SMART" id="SM00693"/>
    </source>
</evidence>
<dbReference type="OrthoDB" id="5586090at2759"/>
<keyword evidence="4 7" id="KW-0472">Membrane</keyword>
<dbReference type="PANTHER" id="PTHR31679:SF2">
    <property type="entry name" value="PEROXISOMAL MEMBRANE PROTEIN PEX30-RELATED"/>
    <property type="match status" value="1"/>
</dbReference>
<feature type="transmembrane region" description="Helical" evidence="7">
    <location>
        <begin position="142"/>
        <end position="160"/>
    </location>
</feature>
<comment type="subcellular location">
    <subcellularLocation>
        <location evidence="1">Peroxisome membrane</location>
        <topology evidence="1">Multi-pass membrane protein</topology>
    </subcellularLocation>
</comment>
<dbReference type="GO" id="GO:0007031">
    <property type="term" value="P:peroxisome organization"/>
    <property type="evidence" value="ECO:0007669"/>
    <property type="project" value="UniProtKB-ARBA"/>
</dbReference>
<feature type="transmembrane region" description="Helical" evidence="7">
    <location>
        <begin position="166"/>
        <end position="190"/>
    </location>
</feature>
<evidence type="ECO:0000259" key="9">
    <source>
        <dbReference type="SMART" id="SM00694"/>
    </source>
</evidence>
<dbReference type="GO" id="GO:0005778">
    <property type="term" value="C:peroxisomal membrane"/>
    <property type="evidence" value="ECO:0007669"/>
    <property type="project" value="UniProtKB-SubCell"/>
</dbReference>
<sequence>MSANTVLHAEFTPESSSRRSSSLGTTNPLVASILHRSFPLFVLANSTLDFFTWHTRDPILNGLYWCLFLSCIYYYRLAWLFWGLITTVLYCSFNYYVNSVYVDVSHHTPTLDDILNELDNMVTRFETLTAPLRNIKPQWGRIVNYLFIVTPVHIITLKYFTTPRVYTSILLLIIAAYHSLWFQATMRILWRSQMVRQIFLFFIGSHAAGLHNNYKILNVSRLPGNKNGKIIQFQILEHQRRWIAVGWSDKLLPYERANHTNEALQATSSPEAFTFPFNSNHWKWLEDKWSVDAEFCKMKNKEGWVYYDNYWKNPCYQDTITAYTRSRKWTRKAVLVTDHKM</sequence>
<evidence type="ECO:0000256" key="2">
    <source>
        <dbReference type="ARBA" id="ARBA00022692"/>
    </source>
</evidence>
<dbReference type="InterPro" id="IPR010482">
    <property type="entry name" value="TECPR1-like_DysF"/>
</dbReference>
<evidence type="ECO:0000256" key="7">
    <source>
        <dbReference type="SAM" id="Phobius"/>
    </source>
</evidence>
<dbReference type="VEuPathDB" id="FungiDB:BON22_2743"/>
<dbReference type="SMART" id="SM00693">
    <property type="entry name" value="DysFN"/>
    <property type="match status" value="1"/>
</dbReference>
<evidence type="ECO:0000313" key="10">
    <source>
        <dbReference type="EMBL" id="CDR42473.1"/>
    </source>
</evidence>
<evidence type="ECO:0000256" key="3">
    <source>
        <dbReference type="ARBA" id="ARBA00022989"/>
    </source>
</evidence>
<dbReference type="InterPro" id="IPR052646">
    <property type="entry name" value="Peroxisomal_PEX28-32"/>
</dbReference>
<dbReference type="EMBL" id="LK052894">
    <property type="protein sequence ID" value="CDR42473.1"/>
    <property type="molecule type" value="Genomic_DNA"/>
</dbReference>
<evidence type="ECO:0000256" key="4">
    <source>
        <dbReference type="ARBA" id="ARBA00023136"/>
    </source>
</evidence>
<evidence type="ECO:0000256" key="5">
    <source>
        <dbReference type="ARBA" id="ARBA00023140"/>
    </source>
</evidence>
<feature type="domain" description="Peroxin/Ferlin" evidence="9">
    <location>
        <begin position="303"/>
        <end position="336"/>
    </location>
</feature>
<organism evidence="10">
    <name type="scientific">Cyberlindnera fabianii</name>
    <name type="common">Yeast</name>
    <name type="synonym">Hansenula fabianii</name>
    <dbReference type="NCBI Taxonomy" id="36022"/>
    <lineage>
        <taxon>Eukaryota</taxon>
        <taxon>Fungi</taxon>
        <taxon>Dikarya</taxon>
        <taxon>Ascomycota</taxon>
        <taxon>Saccharomycotina</taxon>
        <taxon>Saccharomycetes</taxon>
        <taxon>Phaffomycetales</taxon>
        <taxon>Phaffomycetaceae</taxon>
        <taxon>Cyberlindnera</taxon>
    </lineage>
</organism>
<evidence type="ECO:0000256" key="1">
    <source>
        <dbReference type="ARBA" id="ARBA00004585"/>
    </source>
</evidence>
<feature type="transmembrane region" description="Helical" evidence="7">
    <location>
        <begin position="58"/>
        <end position="75"/>
    </location>
</feature>
<protein>
    <submittedName>
        <fullName evidence="10">CYFA0S09e04346g1_1</fullName>
    </submittedName>
</protein>
<keyword evidence="2 7" id="KW-0812">Transmembrane</keyword>